<accession>A0A0B0PCZ8</accession>
<sequence>MVEVVSEVSGDPQTSGQPAAGCVSPQNQLVSVSQIQTTVDTKHSSSEEGDSKHLSSEEDEVIDLPLCCLV</sequence>
<evidence type="ECO:0000256" key="1">
    <source>
        <dbReference type="SAM" id="MobiDB-lite"/>
    </source>
</evidence>
<feature type="compositionally biased region" description="Basic and acidic residues" evidence="1">
    <location>
        <begin position="40"/>
        <end position="56"/>
    </location>
</feature>
<proteinExistence type="predicted"/>
<name>A0A0B0PCZ8_GOSAR</name>
<evidence type="ECO:0000313" key="2">
    <source>
        <dbReference type="EMBL" id="KHG22304.1"/>
    </source>
</evidence>
<gene>
    <name evidence="2" type="ORF">F383_26695</name>
</gene>
<reference evidence="3" key="1">
    <citation type="submission" date="2014-09" db="EMBL/GenBank/DDBJ databases">
        <authorList>
            <person name="Mudge J."/>
            <person name="Ramaraj T."/>
            <person name="Lindquist I.E."/>
            <person name="Bharti A.K."/>
            <person name="Sundararajan A."/>
            <person name="Cameron C.T."/>
            <person name="Woodward J.E."/>
            <person name="May G.D."/>
            <person name="Brubaker C."/>
            <person name="Broadhvest J."/>
            <person name="Wilkins T.A."/>
        </authorList>
    </citation>
    <scope>NUCLEOTIDE SEQUENCE</scope>
    <source>
        <strain evidence="3">cv. AKA8401</strain>
    </source>
</reference>
<feature type="compositionally biased region" description="Polar residues" evidence="1">
    <location>
        <begin position="24"/>
        <end position="39"/>
    </location>
</feature>
<dbReference type="Proteomes" id="UP000032142">
    <property type="component" value="Unassembled WGS sequence"/>
</dbReference>
<protein>
    <submittedName>
        <fullName evidence="2">Uncharacterized protein</fullName>
    </submittedName>
</protein>
<dbReference type="EMBL" id="KN421308">
    <property type="protein sequence ID" value="KHG22304.1"/>
    <property type="molecule type" value="Genomic_DNA"/>
</dbReference>
<evidence type="ECO:0000313" key="3">
    <source>
        <dbReference type="Proteomes" id="UP000032142"/>
    </source>
</evidence>
<keyword evidence="3" id="KW-1185">Reference proteome</keyword>
<feature type="region of interest" description="Disordered" evidence="1">
    <location>
        <begin position="1"/>
        <end position="58"/>
    </location>
</feature>
<organism evidence="2 3">
    <name type="scientific">Gossypium arboreum</name>
    <name type="common">Tree cotton</name>
    <name type="synonym">Gossypium nanking</name>
    <dbReference type="NCBI Taxonomy" id="29729"/>
    <lineage>
        <taxon>Eukaryota</taxon>
        <taxon>Viridiplantae</taxon>
        <taxon>Streptophyta</taxon>
        <taxon>Embryophyta</taxon>
        <taxon>Tracheophyta</taxon>
        <taxon>Spermatophyta</taxon>
        <taxon>Magnoliopsida</taxon>
        <taxon>eudicotyledons</taxon>
        <taxon>Gunneridae</taxon>
        <taxon>Pentapetalae</taxon>
        <taxon>rosids</taxon>
        <taxon>malvids</taxon>
        <taxon>Malvales</taxon>
        <taxon>Malvaceae</taxon>
        <taxon>Malvoideae</taxon>
        <taxon>Gossypium</taxon>
    </lineage>
</organism>
<dbReference type="AlphaFoldDB" id="A0A0B0PCZ8"/>